<dbReference type="RefSeq" id="WP_078977333.1">
    <property type="nucleotide sequence ID" value="NZ_MWQN01000001.1"/>
</dbReference>
<name>A0A1T3P207_9ACTN</name>
<sequence length="249" mass="27710">MHDAIRDLTRILNTWPLLTGEPGTRRPRPPRRELTPAEQLDRYVEWVAERREVELGIHGRGASPAPCDLDQLLAAHRLTADLCSLADRIAQAVQPAAPPSRVLRRLRHSLVRGVPARTYTELTGADPNRWDYTWRHGAPWACLWLLGAVERGLPALLEDDVTSTAASVLRGVYAAIDGQEERYAGRCPCGSTLTVAPGDDVITCGRCREARGRDDWWMLTAAAPPERVDTRPPLIDEHEQRLRAGWSAA</sequence>
<dbReference type="Proteomes" id="UP000190037">
    <property type="component" value="Unassembled WGS sequence"/>
</dbReference>
<dbReference type="AlphaFoldDB" id="A0A1T3P207"/>
<reference evidence="1 2" key="1">
    <citation type="submission" date="2017-03" db="EMBL/GenBank/DDBJ databases">
        <title>Draft genome sequence of Streptomyces scabrisporus NF3, endophyte isolated from Amphipterygium adstringens.</title>
        <authorList>
            <person name="Vazquez M."/>
            <person name="Ceapa C.D."/>
            <person name="Rodriguez Luna D."/>
            <person name="Sanchez Esquivel S."/>
        </authorList>
    </citation>
    <scope>NUCLEOTIDE SEQUENCE [LARGE SCALE GENOMIC DNA]</scope>
    <source>
        <strain evidence="1 2">NF3</strain>
    </source>
</reference>
<protein>
    <submittedName>
        <fullName evidence="1">Uncharacterized protein</fullName>
    </submittedName>
</protein>
<comment type="caution">
    <text evidence="1">The sequence shown here is derived from an EMBL/GenBank/DDBJ whole genome shotgun (WGS) entry which is preliminary data.</text>
</comment>
<dbReference type="OrthoDB" id="4162555at2"/>
<accession>A0A1T3P207</accession>
<evidence type="ECO:0000313" key="1">
    <source>
        <dbReference type="EMBL" id="OPC83034.1"/>
    </source>
</evidence>
<evidence type="ECO:0000313" key="2">
    <source>
        <dbReference type="Proteomes" id="UP000190037"/>
    </source>
</evidence>
<dbReference type="EMBL" id="MWQN01000001">
    <property type="protein sequence ID" value="OPC83034.1"/>
    <property type="molecule type" value="Genomic_DNA"/>
</dbReference>
<organism evidence="1 2">
    <name type="scientific">Embleya scabrispora</name>
    <dbReference type="NCBI Taxonomy" id="159449"/>
    <lineage>
        <taxon>Bacteria</taxon>
        <taxon>Bacillati</taxon>
        <taxon>Actinomycetota</taxon>
        <taxon>Actinomycetes</taxon>
        <taxon>Kitasatosporales</taxon>
        <taxon>Streptomycetaceae</taxon>
        <taxon>Embleya</taxon>
    </lineage>
</organism>
<proteinExistence type="predicted"/>
<gene>
    <name evidence="1" type="ORF">B4N89_20695</name>
</gene>
<keyword evidence="2" id="KW-1185">Reference proteome</keyword>